<gene>
    <name evidence="7" type="ORF">DFJ64_0863</name>
</gene>
<dbReference type="SUPFAM" id="SSF103473">
    <property type="entry name" value="MFS general substrate transporter"/>
    <property type="match status" value="1"/>
</dbReference>
<keyword evidence="3 6" id="KW-0812">Transmembrane</keyword>
<dbReference type="GO" id="GO:0005886">
    <property type="term" value="C:plasma membrane"/>
    <property type="evidence" value="ECO:0007669"/>
    <property type="project" value="UniProtKB-SubCell"/>
</dbReference>
<accession>A0A3D9V464</accession>
<dbReference type="InterPro" id="IPR036259">
    <property type="entry name" value="MFS_trans_sf"/>
</dbReference>
<dbReference type="EMBL" id="QTUC01000001">
    <property type="protein sequence ID" value="REF35483.1"/>
    <property type="molecule type" value="Genomic_DNA"/>
</dbReference>
<keyword evidence="5 6" id="KW-0472">Membrane</keyword>
<evidence type="ECO:0000256" key="2">
    <source>
        <dbReference type="ARBA" id="ARBA00022475"/>
    </source>
</evidence>
<evidence type="ECO:0000313" key="8">
    <source>
        <dbReference type="Proteomes" id="UP000256485"/>
    </source>
</evidence>
<dbReference type="OrthoDB" id="9815525at2"/>
<sequence>MDGRITAVRRSDRPLDDRLAGHTTGIVATVGGLAGALLAPWLQPRVKPQRLITAALWTATGLVTAAALTPGNYLTAALLALAVVPSPAINAGLFAYQIAITPDSMQGRVDSTISLFAMGLAPFAPLLGGFLLERVDELWAFLAFALVLGIAALIASVSKGIRRMRPLDEVGETVTATAST</sequence>
<feature type="transmembrane region" description="Helical" evidence="6">
    <location>
        <begin position="138"/>
        <end position="157"/>
    </location>
</feature>
<evidence type="ECO:0000256" key="4">
    <source>
        <dbReference type="ARBA" id="ARBA00022989"/>
    </source>
</evidence>
<dbReference type="PANTHER" id="PTHR23513">
    <property type="entry name" value="INTEGRAL MEMBRANE EFFLUX PROTEIN-RELATED"/>
    <property type="match status" value="1"/>
</dbReference>
<dbReference type="Proteomes" id="UP000256485">
    <property type="component" value="Unassembled WGS sequence"/>
</dbReference>
<comment type="caution">
    <text evidence="7">The sequence shown here is derived from an EMBL/GenBank/DDBJ whole genome shotgun (WGS) entry which is preliminary data.</text>
</comment>
<evidence type="ECO:0000256" key="6">
    <source>
        <dbReference type="SAM" id="Phobius"/>
    </source>
</evidence>
<feature type="transmembrane region" description="Helical" evidence="6">
    <location>
        <begin position="51"/>
        <end position="68"/>
    </location>
</feature>
<dbReference type="RefSeq" id="WP_115849264.1">
    <property type="nucleotide sequence ID" value="NZ_QTUC01000001.1"/>
</dbReference>
<organism evidence="7 8">
    <name type="scientific">Thermasporomyces composti</name>
    <dbReference type="NCBI Taxonomy" id="696763"/>
    <lineage>
        <taxon>Bacteria</taxon>
        <taxon>Bacillati</taxon>
        <taxon>Actinomycetota</taxon>
        <taxon>Actinomycetes</taxon>
        <taxon>Propionibacteriales</taxon>
        <taxon>Nocardioidaceae</taxon>
        <taxon>Thermasporomyces</taxon>
    </lineage>
</organism>
<comment type="subcellular location">
    <subcellularLocation>
        <location evidence="1">Cell membrane</location>
        <topology evidence="1">Multi-pass membrane protein</topology>
    </subcellularLocation>
</comment>
<evidence type="ECO:0000256" key="3">
    <source>
        <dbReference type="ARBA" id="ARBA00022692"/>
    </source>
</evidence>
<evidence type="ECO:0000313" key="7">
    <source>
        <dbReference type="EMBL" id="REF35483.1"/>
    </source>
</evidence>
<feature type="transmembrane region" description="Helical" evidence="6">
    <location>
        <begin position="20"/>
        <end position="39"/>
    </location>
</feature>
<proteinExistence type="predicted"/>
<evidence type="ECO:0000256" key="5">
    <source>
        <dbReference type="ARBA" id="ARBA00023136"/>
    </source>
</evidence>
<feature type="transmembrane region" description="Helical" evidence="6">
    <location>
        <begin position="74"/>
        <end position="100"/>
    </location>
</feature>
<name>A0A3D9V464_THECX</name>
<protein>
    <recommendedName>
        <fullName evidence="9">MFS transporter</fullName>
    </recommendedName>
</protein>
<dbReference type="AlphaFoldDB" id="A0A3D9V464"/>
<feature type="transmembrane region" description="Helical" evidence="6">
    <location>
        <begin position="112"/>
        <end position="132"/>
    </location>
</feature>
<evidence type="ECO:0000256" key="1">
    <source>
        <dbReference type="ARBA" id="ARBA00004651"/>
    </source>
</evidence>
<reference evidence="7 8" key="1">
    <citation type="submission" date="2018-08" db="EMBL/GenBank/DDBJ databases">
        <title>Sequencing the genomes of 1000 actinobacteria strains.</title>
        <authorList>
            <person name="Klenk H.-P."/>
        </authorList>
    </citation>
    <scope>NUCLEOTIDE SEQUENCE [LARGE SCALE GENOMIC DNA]</scope>
    <source>
        <strain evidence="7 8">DSM 22891</strain>
    </source>
</reference>
<keyword evidence="2" id="KW-1003">Cell membrane</keyword>
<evidence type="ECO:0008006" key="9">
    <source>
        <dbReference type="Google" id="ProtNLM"/>
    </source>
</evidence>
<dbReference type="Gene3D" id="1.20.1250.20">
    <property type="entry name" value="MFS general substrate transporter like domains"/>
    <property type="match status" value="1"/>
</dbReference>
<keyword evidence="8" id="KW-1185">Reference proteome</keyword>
<keyword evidence="4 6" id="KW-1133">Transmembrane helix</keyword>
<dbReference type="PANTHER" id="PTHR23513:SF11">
    <property type="entry name" value="STAPHYLOFERRIN A TRANSPORTER"/>
    <property type="match status" value="1"/>
</dbReference>